<feature type="binding site" evidence="4">
    <location>
        <position position="21"/>
    </location>
    <ligand>
        <name>substrate</name>
    </ligand>
</feature>
<keyword evidence="5" id="KW-0460">Magnesium</keyword>
<dbReference type="STRING" id="1798370.A2Z00_00825"/>
<dbReference type="EC" id="6.3.3.2" evidence="5"/>
<dbReference type="InterPro" id="IPR037171">
    <property type="entry name" value="NagB/RpiA_transferase-like"/>
</dbReference>
<gene>
    <name evidence="6" type="ORF">A2Z00_00825</name>
</gene>
<keyword evidence="3 4" id="KW-0067">ATP-binding</keyword>
<keyword evidence="2 4" id="KW-0547">Nucleotide-binding</keyword>
<dbReference type="GO" id="GO:0035999">
    <property type="term" value="P:tetrahydrofolate interconversion"/>
    <property type="evidence" value="ECO:0007669"/>
    <property type="project" value="TreeGrafter"/>
</dbReference>
<comment type="similarity">
    <text evidence="1 5">Belongs to the 5-formyltetrahydrofolate cyclo-ligase family.</text>
</comment>
<sequence length="150" mass="16636">MGEPILKTAEIVCIYVSLPEEVATHELLVAFGRQKKTIVVPHIVGKTITLCTFSSLNNLTAGMFGILEPRGDALLVPSDMVDVFIVPGVAFDRKGYRLGWGRGYYDRLLKDITVPRIGLAYSCQIVPGLPHEMYDIQMNVIITQNETIEV</sequence>
<dbReference type="GO" id="GO:0005524">
    <property type="term" value="F:ATP binding"/>
    <property type="evidence" value="ECO:0007669"/>
    <property type="project" value="UniProtKB-KW"/>
</dbReference>
<evidence type="ECO:0000256" key="5">
    <source>
        <dbReference type="RuleBase" id="RU361279"/>
    </source>
</evidence>
<evidence type="ECO:0000256" key="3">
    <source>
        <dbReference type="ARBA" id="ARBA00022840"/>
    </source>
</evidence>
<dbReference type="AlphaFoldDB" id="A0A1F5ZFZ3"/>
<keyword evidence="5" id="KW-0479">Metal-binding</keyword>
<protein>
    <recommendedName>
        <fullName evidence="5">5-formyltetrahydrofolate cyclo-ligase</fullName>
        <ecNumber evidence="5">6.3.3.2</ecNumber>
    </recommendedName>
</protein>
<dbReference type="PIRSF" id="PIRSF006806">
    <property type="entry name" value="FTHF_cligase"/>
    <property type="match status" value="1"/>
</dbReference>
<keyword evidence="6" id="KW-0436">Ligase</keyword>
<name>A0A1F5ZFZ3_9BACT</name>
<dbReference type="PANTHER" id="PTHR23407">
    <property type="entry name" value="ATPASE INHIBITOR/5-FORMYLTETRAHYDROFOLATE CYCLO-LIGASE"/>
    <property type="match status" value="1"/>
</dbReference>
<dbReference type="GO" id="GO:0046872">
    <property type="term" value="F:metal ion binding"/>
    <property type="evidence" value="ECO:0007669"/>
    <property type="project" value="UniProtKB-KW"/>
</dbReference>
<feature type="binding site" evidence="4">
    <location>
        <begin position="97"/>
        <end position="105"/>
    </location>
    <ligand>
        <name>ATP</name>
        <dbReference type="ChEBI" id="CHEBI:30616"/>
    </ligand>
</feature>
<dbReference type="Pfam" id="PF01812">
    <property type="entry name" value="5-FTHF_cyc-lig"/>
    <property type="match status" value="1"/>
</dbReference>
<comment type="catalytic activity">
    <reaction evidence="5">
        <text>(6S)-5-formyl-5,6,7,8-tetrahydrofolate + ATP = (6R)-5,10-methenyltetrahydrofolate + ADP + phosphate</text>
        <dbReference type="Rhea" id="RHEA:10488"/>
        <dbReference type="ChEBI" id="CHEBI:30616"/>
        <dbReference type="ChEBI" id="CHEBI:43474"/>
        <dbReference type="ChEBI" id="CHEBI:57455"/>
        <dbReference type="ChEBI" id="CHEBI:57457"/>
        <dbReference type="ChEBI" id="CHEBI:456216"/>
        <dbReference type="EC" id="6.3.3.2"/>
    </reaction>
</comment>
<proteinExistence type="inferred from homology"/>
<dbReference type="GO" id="GO:0030272">
    <property type="term" value="F:5-formyltetrahydrofolate cyclo-ligase activity"/>
    <property type="evidence" value="ECO:0007669"/>
    <property type="project" value="UniProtKB-EC"/>
</dbReference>
<dbReference type="InterPro" id="IPR024185">
    <property type="entry name" value="FTHF_cligase-like_sf"/>
</dbReference>
<comment type="cofactor">
    <cofactor evidence="5">
        <name>Mg(2+)</name>
        <dbReference type="ChEBI" id="CHEBI:18420"/>
    </cofactor>
</comment>
<comment type="caution">
    <text evidence="6">The sequence shown here is derived from an EMBL/GenBank/DDBJ whole genome shotgun (WGS) entry which is preliminary data.</text>
</comment>
<accession>A0A1F5ZFZ3</accession>
<dbReference type="GO" id="GO:0009396">
    <property type="term" value="P:folic acid-containing compound biosynthetic process"/>
    <property type="evidence" value="ECO:0007669"/>
    <property type="project" value="TreeGrafter"/>
</dbReference>
<feature type="binding site" evidence="4">
    <location>
        <position position="16"/>
    </location>
    <ligand>
        <name>substrate</name>
    </ligand>
</feature>
<evidence type="ECO:0000313" key="7">
    <source>
        <dbReference type="Proteomes" id="UP000177268"/>
    </source>
</evidence>
<dbReference type="NCBIfam" id="TIGR02727">
    <property type="entry name" value="MTHFS_bact"/>
    <property type="match status" value="1"/>
</dbReference>
<evidence type="ECO:0000256" key="4">
    <source>
        <dbReference type="PIRSR" id="PIRSR006806-1"/>
    </source>
</evidence>
<dbReference type="PANTHER" id="PTHR23407:SF1">
    <property type="entry name" value="5-FORMYLTETRAHYDROFOLATE CYCLO-LIGASE"/>
    <property type="match status" value="1"/>
</dbReference>
<evidence type="ECO:0000313" key="6">
    <source>
        <dbReference type="EMBL" id="OGG11223.1"/>
    </source>
</evidence>
<dbReference type="InterPro" id="IPR002698">
    <property type="entry name" value="FTHF_cligase"/>
</dbReference>
<organism evidence="6 7">
    <name type="scientific">Candidatus Gottesmanbacteria bacterium RBG_13_45_10</name>
    <dbReference type="NCBI Taxonomy" id="1798370"/>
    <lineage>
        <taxon>Bacteria</taxon>
        <taxon>Candidatus Gottesmaniibacteriota</taxon>
    </lineage>
</organism>
<dbReference type="Gene3D" id="3.40.50.10420">
    <property type="entry name" value="NagB/RpiA/CoA transferase-like"/>
    <property type="match status" value="1"/>
</dbReference>
<evidence type="ECO:0000256" key="1">
    <source>
        <dbReference type="ARBA" id="ARBA00010638"/>
    </source>
</evidence>
<reference evidence="6 7" key="1">
    <citation type="journal article" date="2016" name="Nat. Commun.">
        <title>Thousands of microbial genomes shed light on interconnected biogeochemical processes in an aquifer system.</title>
        <authorList>
            <person name="Anantharaman K."/>
            <person name="Brown C.T."/>
            <person name="Hug L.A."/>
            <person name="Sharon I."/>
            <person name="Castelle C.J."/>
            <person name="Probst A.J."/>
            <person name="Thomas B.C."/>
            <person name="Singh A."/>
            <person name="Wilkins M.J."/>
            <person name="Karaoz U."/>
            <person name="Brodie E.L."/>
            <person name="Williams K.H."/>
            <person name="Hubbard S.S."/>
            <person name="Banfield J.F."/>
        </authorList>
    </citation>
    <scope>NUCLEOTIDE SEQUENCE [LARGE SCALE GENOMIC DNA]</scope>
</reference>
<dbReference type="SUPFAM" id="SSF100950">
    <property type="entry name" value="NagB/RpiA/CoA transferase-like"/>
    <property type="match status" value="1"/>
</dbReference>
<evidence type="ECO:0000256" key="2">
    <source>
        <dbReference type="ARBA" id="ARBA00022741"/>
    </source>
</evidence>
<dbReference type="Proteomes" id="UP000177268">
    <property type="component" value="Unassembled WGS sequence"/>
</dbReference>
<dbReference type="EMBL" id="MFIZ01000035">
    <property type="protein sequence ID" value="OGG11223.1"/>
    <property type="molecule type" value="Genomic_DNA"/>
</dbReference>